<dbReference type="AlphaFoldDB" id="A0A1Z4LVR0"/>
<dbReference type="Proteomes" id="UP000218418">
    <property type="component" value="Chromosome"/>
</dbReference>
<accession>A0A1Z4LVR0</accession>
<keyword evidence="2" id="KW-1185">Reference proteome</keyword>
<name>A0A1Z4LVR0_9CYAN</name>
<reference evidence="1 2" key="1">
    <citation type="submission" date="2017-06" db="EMBL/GenBank/DDBJ databases">
        <title>Genome sequencing of cyanobaciteial culture collection at National Institute for Environmental Studies (NIES).</title>
        <authorList>
            <person name="Hirose Y."/>
            <person name="Shimura Y."/>
            <person name="Fujisawa T."/>
            <person name="Nakamura Y."/>
            <person name="Kawachi M."/>
        </authorList>
    </citation>
    <scope>NUCLEOTIDE SEQUENCE [LARGE SCALE GENOMIC DNA]</scope>
    <source>
        <strain evidence="1 2">NIES-267</strain>
    </source>
</reference>
<sequence length="251" mass="28464">MIFYNRELARRKALQSTLVSSILLFNMKSSLANQNIEDKAKNNDSVIKSSIQLPKKKVCPSANLLPIRSFITAKNYVYICRGNDKNPLGYYVRIPKKLDNKITLPITKKSREAYIAINGEVGYIITPYEMVITKRRRIILKEKVVAAIKANGKAILKGCPEGNNTFAQAETKSFFIYICGQGNPTSYVSVTRKSNRTINLPLKKMNQNDIKASRYIATNGNIRFILTDKALRVSRGGRNVVKEKVLNWERE</sequence>
<organism evidence="1 2">
    <name type="scientific">Calothrix parasitica NIES-267</name>
    <dbReference type="NCBI Taxonomy" id="1973488"/>
    <lineage>
        <taxon>Bacteria</taxon>
        <taxon>Bacillati</taxon>
        <taxon>Cyanobacteriota</taxon>
        <taxon>Cyanophyceae</taxon>
        <taxon>Nostocales</taxon>
        <taxon>Calotrichaceae</taxon>
        <taxon>Calothrix</taxon>
    </lineage>
</organism>
<dbReference type="OrthoDB" id="574433at2"/>
<protein>
    <submittedName>
        <fullName evidence="1">Uncharacterized protein</fullName>
    </submittedName>
</protein>
<gene>
    <name evidence="1" type="ORF">NIES267_48450</name>
</gene>
<proteinExistence type="predicted"/>
<dbReference type="EMBL" id="AP018227">
    <property type="protein sequence ID" value="BAY85345.1"/>
    <property type="molecule type" value="Genomic_DNA"/>
</dbReference>
<evidence type="ECO:0000313" key="2">
    <source>
        <dbReference type="Proteomes" id="UP000218418"/>
    </source>
</evidence>
<evidence type="ECO:0000313" key="1">
    <source>
        <dbReference type="EMBL" id="BAY85345.1"/>
    </source>
</evidence>